<feature type="non-terminal residue" evidence="4">
    <location>
        <position position="1"/>
    </location>
</feature>
<dbReference type="InterPro" id="IPR013320">
    <property type="entry name" value="ConA-like_dom_sf"/>
</dbReference>
<evidence type="ECO:0000313" key="4">
    <source>
        <dbReference type="EMBL" id="CAL1532565.1"/>
    </source>
</evidence>
<dbReference type="AlphaFoldDB" id="A0AAV2HGS9"/>
<dbReference type="PANTHER" id="PTHR11346">
    <property type="entry name" value="GALECTIN"/>
    <property type="match status" value="1"/>
</dbReference>
<dbReference type="PROSITE" id="PS51304">
    <property type="entry name" value="GALECTIN"/>
    <property type="match status" value="1"/>
</dbReference>
<dbReference type="Gene3D" id="2.60.120.200">
    <property type="match status" value="1"/>
</dbReference>
<keyword evidence="5" id="KW-1185">Reference proteome</keyword>
<dbReference type="PANTHER" id="PTHR11346:SF147">
    <property type="entry name" value="GALECTIN"/>
    <property type="match status" value="1"/>
</dbReference>
<evidence type="ECO:0000256" key="2">
    <source>
        <dbReference type="RuleBase" id="RU102079"/>
    </source>
</evidence>
<proteinExistence type="predicted"/>
<keyword evidence="1 2" id="KW-0430">Lectin</keyword>
<sequence length="138" mass="15914">GQSTFLQRTLKITDLFYNPDFGDVIQVLPIPGGISSGRVGYLHATLMANYTFNIDFAQDFAVRYSIFHFKARWDPNNDRKLVLSQRNNGTWGNPEVFPTFPFPFELDMPFTLHVLITPKSFDVYVNANYCCYYNHTLA</sequence>
<dbReference type="SUPFAM" id="SSF49899">
    <property type="entry name" value="Concanavalin A-like lectins/glucanases"/>
    <property type="match status" value="1"/>
</dbReference>
<dbReference type="EMBL" id="CAXITT010000118">
    <property type="protein sequence ID" value="CAL1532565.1"/>
    <property type="molecule type" value="Genomic_DNA"/>
</dbReference>
<name>A0AAV2HGS9_LYMST</name>
<evidence type="ECO:0000313" key="5">
    <source>
        <dbReference type="Proteomes" id="UP001497497"/>
    </source>
</evidence>
<feature type="non-terminal residue" evidence="4">
    <location>
        <position position="138"/>
    </location>
</feature>
<dbReference type="InterPro" id="IPR001079">
    <property type="entry name" value="Galectin_CRD"/>
</dbReference>
<comment type="caution">
    <text evidence="4">The sequence shown here is derived from an EMBL/GenBank/DDBJ whole genome shotgun (WGS) entry which is preliminary data.</text>
</comment>
<dbReference type="Proteomes" id="UP001497497">
    <property type="component" value="Unassembled WGS sequence"/>
</dbReference>
<evidence type="ECO:0000259" key="3">
    <source>
        <dbReference type="PROSITE" id="PS51304"/>
    </source>
</evidence>
<dbReference type="Pfam" id="PF00337">
    <property type="entry name" value="Gal-bind_lectin"/>
    <property type="match status" value="1"/>
</dbReference>
<dbReference type="GO" id="GO:0030246">
    <property type="term" value="F:carbohydrate binding"/>
    <property type="evidence" value="ECO:0007669"/>
    <property type="project" value="UniProtKB-UniRule"/>
</dbReference>
<accession>A0AAV2HGS9</accession>
<feature type="domain" description="Galectin" evidence="3">
    <location>
        <begin position="26"/>
        <end position="138"/>
    </location>
</feature>
<evidence type="ECO:0000256" key="1">
    <source>
        <dbReference type="ARBA" id="ARBA00022734"/>
    </source>
</evidence>
<dbReference type="InterPro" id="IPR044156">
    <property type="entry name" value="Galectin-like"/>
</dbReference>
<organism evidence="4 5">
    <name type="scientific">Lymnaea stagnalis</name>
    <name type="common">Great pond snail</name>
    <name type="synonym">Helix stagnalis</name>
    <dbReference type="NCBI Taxonomy" id="6523"/>
    <lineage>
        <taxon>Eukaryota</taxon>
        <taxon>Metazoa</taxon>
        <taxon>Spiralia</taxon>
        <taxon>Lophotrochozoa</taxon>
        <taxon>Mollusca</taxon>
        <taxon>Gastropoda</taxon>
        <taxon>Heterobranchia</taxon>
        <taxon>Euthyneura</taxon>
        <taxon>Panpulmonata</taxon>
        <taxon>Hygrophila</taxon>
        <taxon>Lymnaeoidea</taxon>
        <taxon>Lymnaeidae</taxon>
        <taxon>Lymnaea</taxon>
    </lineage>
</organism>
<protein>
    <recommendedName>
        <fullName evidence="2">Galectin</fullName>
    </recommendedName>
</protein>
<gene>
    <name evidence="4" type="ORF">GSLYS_00006590001</name>
</gene>
<reference evidence="4 5" key="1">
    <citation type="submission" date="2024-04" db="EMBL/GenBank/DDBJ databases">
        <authorList>
            <consortium name="Genoscope - CEA"/>
            <person name="William W."/>
        </authorList>
    </citation>
    <scope>NUCLEOTIDE SEQUENCE [LARGE SCALE GENOMIC DNA]</scope>
</reference>